<dbReference type="InterPro" id="IPR052704">
    <property type="entry name" value="ECF_Sigma-70_Domain"/>
</dbReference>
<keyword evidence="3" id="KW-0805">Transcription regulation</keyword>
<keyword evidence="5" id="KW-0804">Transcription</keyword>
<evidence type="ECO:0000256" key="1">
    <source>
        <dbReference type="ARBA" id="ARBA00010641"/>
    </source>
</evidence>
<keyword evidence="4" id="KW-0731">Sigma factor</keyword>
<dbReference type="InterPro" id="IPR013325">
    <property type="entry name" value="RNA_pol_sigma_r2"/>
</dbReference>
<dbReference type="SUPFAM" id="SSF54427">
    <property type="entry name" value="NTF2-like"/>
    <property type="match status" value="1"/>
</dbReference>
<organism evidence="9 10">
    <name type="scientific">Actinomycetospora aeridis</name>
    <dbReference type="NCBI Taxonomy" id="3129231"/>
    <lineage>
        <taxon>Bacteria</taxon>
        <taxon>Bacillati</taxon>
        <taxon>Actinomycetota</taxon>
        <taxon>Actinomycetes</taxon>
        <taxon>Pseudonocardiales</taxon>
        <taxon>Pseudonocardiaceae</taxon>
        <taxon>Actinomycetospora</taxon>
    </lineage>
</organism>
<evidence type="ECO:0000256" key="4">
    <source>
        <dbReference type="ARBA" id="ARBA00023082"/>
    </source>
</evidence>
<dbReference type="SUPFAM" id="SSF88659">
    <property type="entry name" value="Sigma3 and sigma4 domains of RNA polymerase sigma factors"/>
    <property type="match status" value="1"/>
</dbReference>
<dbReference type="Pfam" id="PF12680">
    <property type="entry name" value="SnoaL_2"/>
    <property type="match status" value="1"/>
</dbReference>
<feature type="domain" description="RNA polymerase sigma factor 70 region 4 type 2" evidence="7">
    <location>
        <begin position="115"/>
        <end position="164"/>
    </location>
</feature>
<dbReference type="Proteomes" id="UP001370100">
    <property type="component" value="Unassembled WGS sequence"/>
</dbReference>
<dbReference type="InterPro" id="IPR032710">
    <property type="entry name" value="NTF2-like_dom_sf"/>
</dbReference>
<evidence type="ECO:0000256" key="3">
    <source>
        <dbReference type="ARBA" id="ARBA00023015"/>
    </source>
</evidence>
<dbReference type="NCBIfam" id="NF007214">
    <property type="entry name" value="PRK09636.1"/>
    <property type="match status" value="1"/>
</dbReference>
<sequence length="296" mass="31333">MSEDTAADASAIEEHRPHLLAVGYRLLGSRADAEDAVQDAWVRWDRLGPEGRAAVRDVRAWLSTAVARLCLDRVRSAPARRESYVGPWLPEPLLTTGPDDVLDAVVAAADVRMATMLVLEHLTPDQRVALVLHDSVGLGFDEVGVVLGTTAPAARQLAHRGRRRVREAAGAGELPVPVGAPEQRRVLDAFLAALAAADVAALVAVLHPDAALRTDGGGVVKAARRVVRGHEKIARLLVALLEEAGPELLADVRPVTVNGEVGMIFPSSPPMVGVLTVADGRAVAVDVVMTPEKLRA</sequence>
<dbReference type="InterPro" id="IPR014284">
    <property type="entry name" value="RNA_pol_sigma-70_dom"/>
</dbReference>
<protein>
    <submittedName>
        <fullName evidence="9">RNA polymerase sigma factor SigJ</fullName>
    </submittedName>
</protein>
<dbReference type="InterPro" id="IPR036388">
    <property type="entry name" value="WH-like_DNA-bd_sf"/>
</dbReference>
<dbReference type="PANTHER" id="PTHR30173">
    <property type="entry name" value="SIGMA 19 FACTOR"/>
    <property type="match status" value="1"/>
</dbReference>
<name>A0ABU8N3V7_9PSEU</name>
<evidence type="ECO:0000259" key="7">
    <source>
        <dbReference type="Pfam" id="PF08281"/>
    </source>
</evidence>
<dbReference type="EMBL" id="JBBEGL010000003">
    <property type="protein sequence ID" value="MEJ2887073.1"/>
    <property type="molecule type" value="Genomic_DNA"/>
</dbReference>
<evidence type="ECO:0000256" key="2">
    <source>
        <dbReference type="ARBA" id="ARBA00011344"/>
    </source>
</evidence>
<dbReference type="Gene3D" id="1.10.10.10">
    <property type="entry name" value="Winged helix-like DNA-binding domain superfamily/Winged helix DNA-binding domain"/>
    <property type="match status" value="1"/>
</dbReference>
<comment type="subunit">
    <text evidence="2">Interacts transiently with the RNA polymerase catalytic core formed by RpoA, RpoB, RpoC and RpoZ (2 alpha, 1 beta, 1 beta' and 1 omega subunit) to form the RNA polymerase holoenzyme that can initiate transcription.</text>
</comment>
<evidence type="ECO:0000259" key="6">
    <source>
        <dbReference type="Pfam" id="PF04542"/>
    </source>
</evidence>
<gene>
    <name evidence="9" type="primary">sigJ</name>
    <name evidence="9" type="ORF">WCD41_11510</name>
</gene>
<dbReference type="Pfam" id="PF08281">
    <property type="entry name" value="Sigma70_r4_2"/>
    <property type="match status" value="1"/>
</dbReference>
<dbReference type="RefSeq" id="WP_337713567.1">
    <property type="nucleotide sequence ID" value="NZ_JBBEGL010000003.1"/>
</dbReference>
<keyword evidence="10" id="KW-1185">Reference proteome</keyword>
<evidence type="ECO:0000313" key="10">
    <source>
        <dbReference type="Proteomes" id="UP001370100"/>
    </source>
</evidence>
<dbReference type="NCBIfam" id="TIGR02937">
    <property type="entry name" value="sigma70-ECF"/>
    <property type="match status" value="1"/>
</dbReference>
<comment type="similarity">
    <text evidence="1">Belongs to the sigma-70 factor family. ECF subfamily.</text>
</comment>
<dbReference type="InterPro" id="IPR007627">
    <property type="entry name" value="RNA_pol_sigma70_r2"/>
</dbReference>
<evidence type="ECO:0000256" key="5">
    <source>
        <dbReference type="ARBA" id="ARBA00023163"/>
    </source>
</evidence>
<feature type="domain" description="RNA polymerase sigma-70 region 2" evidence="6">
    <location>
        <begin position="12"/>
        <end position="77"/>
    </location>
</feature>
<proteinExistence type="inferred from homology"/>
<feature type="domain" description="SnoaL-like" evidence="8">
    <location>
        <begin position="188"/>
        <end position="265"/>
    </location>
</feature>
<dbReference type="Gene3D" id="1.10.1740.10">
    <property type="match status" value="1"/>
</dbReference>
<dbReference type="InterPro" id="IPR013324">
    <property type="entry name" value="RNA_pol_sigma_r3/r4-like"/>
</dbReference>
<reference evidence="9 10" key="1">
    <citation type="submission" date="2024-03" db="EMBL/GenBank/DDBJ databases">
        <title>Actinomycetospora sp. OC33-EN06, a novel actinomycete isolated from wild orchid (Aerides multiflora).</title>
        <authorList>
            <person name="Suriyachadkun C."/>
        </authorList>
    </citation>
    <scope>NUCLEOTIDE SEQUENCE [LARGE SCALE GENOMIC DNA]</scope>
    <source>
        <strain evidence="9 10">OC33-EN06</strain>
    </source>
</reference>
<dbReference type="InterPro" id="IPR013249">
    <property type="entry name" value="RNA_pol_sigma70_r4_t2"/>
</dbReference>
<accession>A0ABU8N3V7</accession>
<dbReference type="SUPFAM" id="SSF88946">
    <property type="entry name" value="Sigma2 domain of RNA polymerase sigma factors"/>
    <property type="match status" value="1"/>
</dbReference>
<evidence type="ECO:0000313" key="9">
    <source>
        <dbReference type="EMBL" id="MEJ2887073.1"/>
    </source>
</evidence>
<dbReference type="Pfam" id="PF04542">
    <property type="entry name" value="Sigma70_r2"/>
    <property type="match status" value="1"/>
</dbReference>
<dbReference type="Gene3D" id="3.10.450.50">
    <property type="match status" value="1"/>
</dbReference>
<dbReference type="PANTHER" id="PTHR30173:SF43">
    <property type="entry name" value="ECF RNA POLYMERASE SIGMA FACTOR SIGI-RELATED"/>
    <property type="match status" value="1"/>
</dbReference>
<evidence type="ECO:0000259" key="8">
    <source>
        <dbReference type="Pfam" id="PF12680"/>
    </source>
</evidence>
<dbReference type="InterPro" id="IPR037401">
    <property type="entry name" value="SnoaL-like"/>
</dbReference>
<comment type="caution">
    <text evidence="9">The sequence shown here is derived from an EMBL/GenBank/DDBJ whole genome shotgun (WGS) entry which is preliminary data.</text>
</comment>